<feature type="domain" description="Transcription factor IIIC subunit Tfc1/Sfc1 triple barrel" evidence="7">
    <location>
        <begin position="32"/>
        <end position="144"/>
    </location>
</feature>
<dbReference type="InterPro" id="IPR040454">
    <property type="entry name" value="TF_IIIC_Tfc1/Sfc1"/>
</dbReference>
<evidence type="ECO:0000259" key="6">
    <source>
        <dbReference type="Pfam" id="PF09734"/>
    </source>
</evidence>
<evidence type="ECO:0000256" key="4">
    <source>
        <dbReference type="ARBA" id="ARBA00023242"/>
    </source>
</evidence>
<evidence type="ECO:0000256" key="3">
    <source>
        <dbReference type="ARBA" id="ARBA00023163"/>
    </source>
</evidence>
<keyword evidence="9" id="KW-1185">Reference proteome</keyword>
<dbReference type="GO" id="GO:0001002">
    <property type="term" value="F:RNA polymerase III type 1 promoter sequence-specific DNA binding"/>
    <property type="evidence" value="ECO:0007669"/>
    <property type="project" value="TreeGrafter"/>
</dbReference>
<evidence type="ECO:0000313" key="9">
    <source>
        <dbReference type="Proteomes" id="UP000311382"/>
    </source>
</evidence>
<dbReference type="EMBL" id="SOZI01000113">
    <property type="protein sequence ID" value="TNY18978.1"/>
    <property type="molecule type" value="Genomic_DNA"/>
</dbReference>
<organism evidence="8 9">
    <name type="scientific">Rhodotorula diobovata</name>
    <dbReference type="NCBI Taxonomy" id="5288"/>
    <lineage>
        <taxon>Eukaryota</taxon>
        <taxon>Fungi</taxon>
        <taxon>Dikarya</taxon>
        <taxon>Basidiomycota</taxon>
        <taxon>Pucciniomycotina</taxon>
        <taxon>Microbotryomycetes</taxon>
        <taxon>Sporidiobolales</taxon>
        <taxon>Sporidiobolaceae</taxon>
        <taxon>Rhodotorula</taxon>
    </lineage>
</organism>
<protein>
    <submittedName>
        <fullName evidence="8">RNA polymerase III transcription factor IIIC subunit-domain-containing protein</fullName>
    </submittedName>
</protein>
<dbReference type="Pfam" id="PF17682">
    <property type="entry name" value="Tau95_N"/>
    <property type="match status" value="1"/>
</dbReference>
<dbReference type="InterPro" id="IPR019136">
    <property type="entry name" value="TF_IIIC_su-5_HTH"/>
</dbReference>
<dbReference type="InterPro" id="IPR041499">
    <property type="entry name" value="Tfc1/Sfc1_N"/>
</dbReference>
<dbReference type="GO" id="GO:0001003">
    <property type="term" value="F:RNA polymerase III type 2 promoter sequence-specific DNA binding"/>
    <property type="evidence" value="ECO:0007669"/>
    <property type="project" value="TreeGrafter"/>
</dbReference>
<feature type="region of interest" description="Disordered" evidence="5">
    <location>
        <begin position="1"/>
        <end position="22"/>
    </location>
</feature>
<keyword evidence="4" id="KW-0539">Nucleus</keyword>
<dbReference type="AlphaFoldDB" id="A0A5C5FQ36"/>
<evidence type="ECO:0000256" key="2">
    <source>
        <dbReference type="ARBA" id="ARBA00023125"/>
    </source>
</evidence>
<gene>
    <name evidence="8" type="ORF">DMC30DRAFT_379637</name>
</gene>
<feature type="compositionally biased region" description="Pro residues" evidence="5">
    <location>
        <begin position="8"/>
        <end position="22"/>
    </location>
</feature>
<comment type="subcellular location">
    <subcellularLocation>
        <location evidence="1">Nucleus</location>
    </subcellularLocation>
</comment>
<feature type="compositionally biased region" description="Acidic residues" evidence="5">
    <location>
        <begin position="541"/>
        <end position="553"/>
    </location>
</feature>
<name>A0A5C5FQ36_9BASI</name>
<dbReference type="GO" id="GO:0000127">
    <property type="term" value="C:transcription factor TFIIIC complex"/>
    <property type="evidence" value="ECO:0007669"/>
    <property type="project" value="InterPro"/>
</dbReference>
<dbReference type="STRING" id="5288.A0A5C5FQ36"/>
<feature type="region of interest" description="Disordered" evidence="5">
    <location>
        <begin position="366"/>
        <end position="401"/>
    </location>
</feature>
<feature type="region of interest" description="Disordered" evidence="5">
    <location>
        <begin position="526"/>
        <end position="648"/>
    </location>
</feature>
<dbReference type="GO" id="GO:0005634">
    <property type="term" value="C:nucleus"/>
    <property type="evidence" value="ECO:0007669"/>
    <property type="project" value="UniProtKB-SubCell"/>
</dbReference>
<dbReference type="PANTHER" id="PTHR13230:SF5">
    <property type="entry name" value="GENERAL TRANSCRIPTION FACTOR 3C POLYPEPTIDE 5"/>
    <property type="match status" value="1"/>
</dbReference>
<dbReference type="GO" id="GO:0006384">
    <property type="term" value="P:transcription initiation at RNA polymerase III promoter"/>
    <property type="evidence" value="ECO:0007669"/>
    <property type="project" value="InterPro"/>
</dbReference>
<evidence type="ECO:0000256" key="5">
    <source>
        <dbReference type="SAM" id="MobiDB-lite"/>
    </source>
</evidence>
<proteinExistence type="predicted"/>
<dbReference type="PANTHER" id="PTHR13230">
    <property type="entry name" value="GENERAL TRANSCRIPTION FACTOR IIIC, POLYPEPTIDE 5"/>
    <property type="match status" value="1"/>
</dbReference>
<dbReference type="InterPro" id="IPR042536">
    <property type="entry name" value="TFIIIC_tauA_Sfc1"/>
</dbReference>
<keyword evidence="2" id="KW-0238">DNA-binding</keyword>
<comment type="caution">
    <text evidence="8">The sequence shown here is derived from an EMBL/GenBank/DDBJ whole genome shotgun (WGS) entry which is preliminary data.</text>
</comment>
<sequence>MDDDLRLPTPPPLVNAPSYPLPPEGTGPRFAALEYPGPVTSVDKALALMGGLARISETLEADPAAATQPKPVELDLDPGNRWMHPVPGSIARGTNIVCRVIKRRRKVPRRDEHGQVIEEGVYTIQPVGLQHQTVRFRAMADFTFTPEPEADADPTMQLADALTNMNGASLSLLSGSVASCGVLIVMSPAVAGIRDFQFPEPREEFPSSACLPPPVFSRTALPQLFDFKPAAGTVQQVLDSGATRLISSTRHKSRPMRTILFVQPEVPSGPEDSLTKELGRTEPRGIELRLRELLEERPVWTRTALINRLTSEERKVAKAEKTCWPMVAYTFGDGPFRDFIIRFGYDPRAHPDARFYQHINLRNTANTRSRAQPGARSAAQAHAGSFRWPGKGAGAEDQAQSTSNLSHVFDGVHTHSKVANFQLIDITDPLVSSLIHSPTGVLPACSPDANEGWYAHDYLDQIRQVLRRKWLGALEGVPVADDECEDLLGVELSAESRVALGREGHRAATAAAAAAAAGAAARARAAGTPSGASGSGAGTGADDDDDAEEEDEQSERAGDSGAESGSGSGSASGSASASGLRAPVRRGSSAPRGRAPADAAKAPWEQPRKKRTRAKAAETEADLLARLSQQARRKSSRVPGQSGTPAPP</sequence>
<dbReference type="Proteomes" id="UP000311382">
    <property type="component" value="Unassembled WGS sequence"/>
</dbReference>
<evidence type="ECO:0000256" key="1">
    <source>
        <dbReference type="ARBA" id="ARBA00004123"/>
    </source>
</evidence>
<feature type="domain" description="Transcription factor IIIC subunit 5 HTH" evidence="6">
    <location>
        <begin position="211"/>
        <end position="362"/>
    </location>
</feature>
<keyword evidence="3" id="KW-0804">Transcription</keyword>
<feature type="compositionally biased region" description="Polar residues" evidence="5">
    <location>
        <begin position="638"/>
        <end position="648"/>
    </location>
</feature>
<evidence type="ECO:0000259" key="7">
    <source>
        <dbReference type="Pfam" id="PF17682"/>
    </source>
</evidence>
<dbReference type="OrthoDB" id="5598268at2759"/>
<accession>A0A5C5FQ36</accession>
<evidence type="ECO:0000313" key="8">
    <source>
        <dbReference type="EMBL" id="TNY18978.1"/>
    </source>
</evidence>
<dbReference type="Gene3D" id="3.30.200.160">
    <property type="entry name" value="TFIIIC, subcomplex tauA, subunit Sfc1, barrel domain"/>
    <property type="match status" value="1"/>
</dbReference>
<reference evidence="8 9" key="1">
    <citation type="submission" date="2019-03" db="EMBL/GenBank/DDBJ databases">
        <title>Rhodosporidium diobovatum UCD-FST 08-225 genome sequencing, assembly, and annotation.</title>
        <authorList>
            <person name="Fakankun I.U."/>
            <person name="Fristensky B."/>
            <person name="Levin D.B."/>
        </authorList>
    </citation>
    <scope>NUCLEOTIDE SEQUENCE [LARGE SCALE GENOMIC DNA]</scope>
    <source>
        <strain evidence="8 9">UCD-FST 08-225</strain>
    </source>
</reference>
<dbReference type="Pfam" id="PF09734">
    <property type="entry name" value="Tau95"/>
    <property type="match status" value="1"/>
</dbReference>